<dbReference type="EMBL" id="QURN01000017">
    <property type="protein sequence ID" value="RFC64767.1"/>
    <property type="molecule type" value="Genomic_DNA"/>
</dbReference>
<dbReference type="AlphaFoldDB" id="A0A371X6B0"/>
<keyword evidence="2" id="KW-1185">Reference proteome</keyword>
<reference evidence="2" key="1">
    <citation type="submission" date="2018-08" db="EMBL/GenBank/DDBJ databases">
        <authorList>
            <person name="Im W.T."/>
        </authorList>
    </citation>
    <scope>NUCLEOTIDE SEQUENCE [LARGE SCALE GENOMIC DNA]</scope>
    <source>
        <strain evidence="2">LA-28</strain>
    </source>
</reference>
<comment type="caution">
    <text evidence="1">The sequence shown here is derived from an EMBL/GenBank/DDBJ whole genome shotgun (WGS) entry which is preliminary data.</text>
</comment>
<evidence type="ECO:0000313" key="1">
    <source>
        <dbReference type="EMBL" id="RFC64767.1"/>
    </source>
</evidence>
<dbReference type="Proteomes" id="UP000262379">
    <property type="component" value="Unassembled WGS sequence"/>
</dbReference>
<dbReference type="RefSeq" id="WP_116625411.1">
    <property type="nucleotide sequence ID" value="NZ_QURN01000017.1"/>
</dbReference>
<name>A0A371X6B0_9HYPH</name>
<proteinExistence type="predicted"/>
<evidence type="ECO:0000313" key="2">
    <source>
        <dbReference type="Proteomes" id="UP000262379"/>
    </source>
</evidence>
<organism evidence="1 2">
    <name type="scientific">Mesorhizobium denitrificans</name>
    <dbReference type="NCBI Taxonomy" id="2294114"/>
    <lineage>
        <taxon>Bacteria</taxon>
        <taxon>Pseudomonadati</taxon>
        <taxon>Pseudomonadota</taxon>
        <taxon>Alphaproteobacteria</taxon>
        <taxon>Hyphomicrobiales</taxon>
        <taxon>Phyllobacteriaceae</taxon>
        <taxon>Mesorhizobium</taxon>
    </lineage>
</organism>
<gene>
    <name evidence="1" type="ORF">DY251_18555</name>
</gene>
<protein>
    <submittedName>
        <fullName evidence="1">Uncharacterized protein</fullName>
    </submittedName>
</protein>
<sequence length="93" mass="10229">MATIPAIVETGAHVEAVMNAFLSTGNADVFTRHIEAMSDEDTRSSRAIMRGSENELTPMDEFLSMALQRDIITIDDVVHYAHRYSDSLKTAAA</sequence>
<accession>A0A371X6B0</accession>